<accession>Q0ASA3</accession>
<dbReference type="Pfam" id="PF04480">
    <property type="entry name" value="DUF559"/>
    <property type="match status" value="1"/>
</dbReference>
<reference evidence="3 4" key="1">
    <citation type="submission" date="2006-08" db="EMBL/GenBank/DDBJ databases">
        <title>Complete sequence of Maricaulis maris MCS10.</title>
        <authorList>
            <consortium name="US DOE Joint Genome Institute"/>
            <person name="Copeland A."/>
            <person name="Lucas S."/>
            <person name="Lapidus A."/>
            <person name="Barry K."/>
            <person name="Detter J.C."/>
            <person name="Glavina del Rio T."/>
            <person name="Hammon N."/>
            <person name="Israni S."/>
            <person name="Dalin E."/>
            <person name="Tice H."/>
            <person name="Pitluck S."/>
            <person name="Saunders E."/>
            <person name="Brettin T."/>
            <person name="Bruce D."/>
            <person name="Han C."/>
            <person name="Tapia R."/>
            <person name="Gilna P."/>
            <person name="Schmutz J."/>
            <person name="Larimer F."/>
            <person name="Land M."/>
            <person name="Hauser L."/>
            <person name="Kyrpides N."/>
            <person name="Mikhailova N."/>
            <person name="Viollier P."/>
            <person name="Stephens C."/>
            <person name="Richardson P."/>
        </authorList>
    </citation>
    <scope>NUCLEOTIDE SEQUENCE [LARGE SCALE GENOMIC DNA]</scope>
    <source>
        <strain evidence="3 4">MCS10</strain>
    </source>
</reference>
<dbReference type="Gene3D" id="3.40.960.10">
    <property type="entry name" value="VSR Endonuclease"/>
    <property type="match status" value="1"/>
</dbReference>
<organism evidence="3 4">
    <name type="scientific">Maricaulis maris (strain MCS10)</name>
    <name type="common">Caulobacter maris</name>
    <dbReference type="NCBI Taxonomy" id="394221"/>
    <lineage>
        <taxon>Bacteria</taxon>
        <taxon>Pseudomonadati</taxon>
        <taxon>Pseudomonadota</taxon>
        <taxon>Alphaproteobacteria</taxon>
        <taxon>Maricaulales</taxon>
        <taxon>Maricaulaceae</taxon>
        <taxon>Maricaulis</taxon>
    </lineage>
</organism>
<dbReference type="PANTHER" id="PTHR38590">
    <property type="entry name" value="BLL0828 PROTEIN"/>
    <property type="match status" value="1"/>
</dbReference>
<dbReference type="PANTHER" id="PTHR38590:SF1">
    <property type="entry name" value="BLL0828 PROTEIN"/>
    <property type="match status" value="1"/>
</dbReference>
<dbReference type="STRING" id="394221.Mmar10_0541"/>
<feature type="compositionally biased region" description="Polar residues" evidence="1">
    <location>
        <begin position="13"/>
        <end position="24"/>
    </location>
</feature>
<dbReference type="KEGG" id="mmr:Mmar10_0541"/>
<dbReference type="Proteomes" id="UP000001964">
    <property type="component" value="Chromosome"/>
</dbReference>
<evidence type="ECO:0000259" key="2">
    <source>
        <dbReference type="Pfam" id="PF04480"/>
    </source>
</evidence>
<feature type="compositionally biased region" description="Polar residues" evidence="1">
    <location>
        <begin position="178"/>
        <end position="191"/>
    </location>
</feature>
<feature type="region of interest" description="Disordered" evidence="1">
    <location>
        <begin position="1"/>
        <end position="38"/>
    </location>
</feature>
<dbReference type="InterPro" id="IPR011335">
    <property type="entry name" value="Restrct_endonuc-II-like"/>
</dbReference>
<dbReference type="EMBL" id="CP000449">
    <property type="protein sequence ID" value="ABI64834.1"/>
    <property type="molecule type" value="Genomic_DNA"/>
</dbReference>
<proteinExistence type="predicted"/>
<sequence length="225" mass="24685">MNGAGHTALRAAPSTSLRSATSPWNGEERGLSLQAPEPPKYRAMKRARSLRKRMTDAELILWSRLRARQLEGFKFRRQHPVAPYIADFACVELKLIVELDGDTHGTPQELAHDRRRTGFLEAAGWTVIRAFNIDVYQNLDGVLTQISDALHTAGRAAALSSPRSGEGDRVAVEGSAKPNASSQSLTATPSTLRRDAPEGHFPASGEEKRTHTQSIKGTTPPRERN</sequence>
<keyword evidence="4" id="KW-1185">Reference proteome</keyword>
<dbReference type="SUPFAM" id="SSF52980">
    <property type="entry name" value="Restriction endonuclease-like"/>
    <property type="match status" value="1"/>
</dbReference>
<dbReference type="eggNOG" id="COG2852">
    <property type="taxonomic scope" value="Bacteria"/>
</dbReference>
<dbReference type="HOGENOM" id="CLU_1228710_0_0_5"/>
<name>Q0ASA3_MARMM</name>
<evidence type="ECO:0000313" key="4">
    <source>
        <dbReference type="Proteomes" id="UP000001964"/>
    </source>
</evidence>
<dbReference type="InterPro" id="IPR047216">
    <property type="entry name" value="Endonuclease_DUF559_bact"/>
</dbReference>
<protein>
    <recommendedName>
        <fullName evidence="2">DUF559 domain-containing protein</fullName>
    </recommendedName>
</protein>
<evidence type="ECO:0000313" key="3">
    <source>
        <dbReference type="EMBL" id="ABI64834.1"/>
    </source>
</evidence>
<dbReference type="InterPro" id="IPR007569">
    <property type="entry name" value="DUF559"/>
</dbReference>
<feature type="region of interest" description="Disordered" evidence="1">
    <location>
        <begin position="157"/>
        <end position="225"/>
    </location>
</feature>
<dbReference type="CDD" id="cd01038">
    <property type="entry name" value="Endonuclease_DUF559"/>
    <property type="match status" value="1"/>
</dbReference>
<evidence type="ECO:0000256" key="1">
    <source>
        <dbReference type="SAM" id="MobiDB-lite"/>
    </source>
</evidence>
<feature type="domain" description="DUF559" evidence="2">
    <location>
        <begin position="43"/>
        <end position="150"/>
    </location>
</feature>
<dbReference type="AlphaFoldDB" id="Q0ASA3"/>
<gene>
    <name evidence="3" type="ordered locus">Mmar10_0541</name>
</gene>